<evidence type="ECO:0000256" key="1">
    <source>
        <dbReference type="SAM" id="MobiDB-lite"/>
    </source>
</evidence>
<dbReference type="AlphaFoldDB" id="A0A6A5QKQ4"/>
<evidence type="ECO:0000313" key="3">
    <source>
        <dbReference type="Proteomes" id="UP000800096"/>
    </source>
</evidence>
<feature type="compositionally biased region" description="Basic and acidic residues" evidence="1">
    <location>
        <begin position="115"/>
        <end position="126"/>
    </location>
</feature>
<feature type="region of interest" description="Disordered" evidence="1">
    <location>
        <begin position="70"/>
        <end position="138"/>
    </location>
</feature>
<dbReference type="Proteomes" id="UP000800096">
    <property type="component" value="Unassembled WGS sequence"/>
</dbReference>
<feature type="compositionally biased region" description="Acidic residues" evidence="1">
    <location>
        <begin position="127"/>
        <end position="138"/>
    </location>
</feature>
<evidence type="ECO:0000313" key="2">
    <source>
        <dbReference type="EMBL" id="KAF1916185.1"/>
    </source>
</evidence>
<proteinExistence type="predicted"/>
<sequence>MSDSEIGKPKAWTEHEVLVYLLSAIDHHGTKIDFHSAPAPAGRNASGCSQKMGKIKKALQAEIDAIQNGGSIAASIEATPKKTGGRKRKPAATGDDGEPTPKKRGRAKKTATSEPEVKKEVSVKDEPEGESDLPAEEV</sequence>
<keyword evidence="3" id="KW-1185">Reference proteome</keyword>
<dbReference type="OrthoDB" id="3788144at2759"/>
<gene>
    <name evidence="2" type="ORF">BDU57DRAFT_529301</name>
</gene>
<organism evidence="2 3">
    <name type="scientific">Ampelomyces quisqualis</name>
    <name type="common">Powdery mildew agent</name>
    <dbReference type="NCBI Taxonomy" id="50730"/>
    <lineage>
        <taxon>Eukaryota</taxon>
        <taxon>Fungi</taxon>
        <taxon>Dikarya</taxon>
        <taxon>Ascomycota</taxon>
        <taxon>Pezizomycotina</taxon>
        <taxon>Dothideomycetes</taxon>
        <taxon>Pleosporomycetidae</taxon>
        <taxon>Pleosporales</taxon>
        <taxon>Pleosporineae</taxon>
        <taxon>Phaeosphaeriaceae</taxon>
        <taxon>Ampelomyces</taxon>
    </lineage>
</organism>
<protein>
    <submittedName>
        <fullName evidence="2">Uncharacterized protein</fullName>
    </submittedName>
</protein>
<dbReference type="EMBL" id="ML979135">
    <property type="protein sequence ID" value="KAF1916185.1"/>
    <property type="molecule type" value="Genomic_DNA"/>
</dbReference>
<accession>A0A6A5QKQ4</accession>
<name>A0A6A5QKQ4_AMPQU</name>
<reference evidence="2" key="1">
    <citation type="journal article" date="2020" name="Stud. Mycol.">
        <title>101 Dothideomycetes genomes: a test case for predicting lifestyles and emergence of pathogens.</title>
        <authorList>
            <person name="Haridas S."/>
            <person name="Albert R."/>
            <person name="Binder M."/>
            <person name="Bloem J."/>
            <person name="Labutti K."/>
            <person name="Salamov A."/>
            <person name="Andreopoulos B."/>
            <person name="Baker S."/>
            <person name="Barry K."/>
            <person name="Bills G."/>
            <person name="Bluhm B."/>
            <person name="Cannon C."/>
            <person name="Castanera R."/>
            <person name="Culley D."/>
            <person name="Daum C."/>
            <person name="Ezra D."/>
            <person name="Gonzalez J."/>
            <person name="Henrissat B."/>
            <person name="Kuo A."/>
            <person name="Liang C."/>
            <person name="Lipzen A."/>
            <person name="Lutzoni F."/>
            <person name="Magnuson J."/>
            <person name="Mondo S."/>
            <person name="Nolan M."/>
            <person name="Ohm R."/>
            <person name="Pangilinan J."/>
            <person name="Park H.-J."/>
            <person name="Ramirez L."/>
            <person name="Alfaro M."/>
            <person name="Sun H."/>
            <person name="Tritt A."/>
            <person name="Yoshinaga Y."/>
            <person name="Zwiers L.-H."/>
            <person name="Turgeon B."/>
            <person name="Goodwin S."/>
            <person name="Spatafora J."/>
            <person name="Crous P."/>
            <person name="Grigoriev I."/>
        </authorList>
    </citation>
    <scope>NUCLEOTIDE SEQUENCE</scope>
    <source>
        <strain evidence="2">HMLAC05119</strain>
    </source>
</reference>